<evidence type="ECO:0000313" key="1">
    <source>
        <dbReference type="EMBL" id="MFB9757761.1"/>
    </source>
</evidence>
<reference evidence="1 2" key="1">
    <citation type="submission" date="2024-09" db="EMBL/GenBank/DDBJ databases">
        <authorList>
            <person name="Sun Q."/>
            <person name="Mori K."/>
        </authorList>
    </citation>
    <scope>NUCLEOTIDE SEQUENCE [LARGE SCALE GENOMIC DNA]</scope>
    <source>
        <strain evidence="1 2">JCM 11201</strain>
    </source>
</reference>
<protein>
    <submittedName>
        <fullName evidence="1">Uncharacterized protein</fullName>
    </submittedName>
</protein>
<dbReference type="EMBL" id="JBHMAF010000017">
    <property type="protein sequence ID" value="MFB9757761.1"/>
    <property type="molecule type" value="Genomic_DNA"/>
</dbReference>
<name>A0ABV5WC78_9BACI</name>
<organism evidence="1 2">
    <name type="scientific">Ectobacillus funiculus</name>
    <dbReference type="NCBI Taxonomy" id="137993"/>
    <lineage>
        <taxon>Bacteria</taxon>
        <taxon>Bacillati</taxon>
        <taxon>Bacillota</taxon>
        <taxon>Bacilli</taxon>
        <taxon>Bacillales</taxon>
        <taxon>Bacillaceae</taxon>
        <taxon>Ectobacillus</taxon>
    </lineage>
</organism>
<sequence length="135" mass="15655">MIIKQFSGYELTKAQPNTSEDYFNRSEVTYITNGEERTLHVLYVRYFEEQLPQFTPFAGNPVFQIENEDIAFKDIAALACLLHDPEMISRKRVYINTTEELAPYFEVHAVERLKEIAAECRKNGSVLVKEENKTA</sequence>
<evidence type="ECO:0000313" key="2">
    <source>
        <dbReference type="Proteomes" id="UP001589609"/>
    </source>
</evidence>
<gene>
    <name evidence="1" type="ORF">ACFFMS_04285</name>
</gene>
<dbReference type="RefSeq" id="WP_379948026.1">
    <property type="nucleotide sequence ID" value="NZ_JBHMAF010000017.1"/>
</dbReference>
<keyword evidence="2" id="KW-1185">Reference proteome</keyword>
<accession>A0ABV5WC78</accession>
<comment type="caution">
    <text evidence="1">The sequence shown here is derived from an EMBL/GenBank/DDBJ whole genome shotgun (WGS) entry which is preliminary data.</text>
</comment>
<proteinExistence type="predicted"/>
<dbReference type="Proteomes" id="UP001589609">
    <property type="component" value="Unassembled WGS sequence"/>
</dbReference>